<dbReference type="Pfam" id="PF00072">
    <property type="entry name" value="Response_reg"/>
    <property type="match status" value="1"/>
</dbReference>
<evidence type="ECO:0000259" key="7">
    <source>
        <dbReference type="PROSITE" id="PS50110"/>
    </source>
</evidence>
<dbReference type="SUPFAM" id="SSF46894">
    <property type="entry name" value="C-terminal effector domain of the bipartite response regulators"/>
    <property type="match status" value="1"/>
</dbReference>
<evidence type="ECO:0000256" key="3">
    <source>
        <dbReference type="ARBA" id="ARBA00023125"/>
    </source>
</evidence>
<reference evidence="8 9" key="1">
    <citation type="submission" date="2023-07" db="EMBL/GenBank/DDBJ databases">
        <title>Identification of four novel Pseudomonas species associated with bacterial leaf spot of cucurbits.</title>
        <authorList>
            <person name="Fullem K.R."/>
        </authorList>
    </citation>
    <scope>NUCLEOTIDE SEQUENCE [LARGE SCALE GENOMIC DNA]</scope>
    <source>
        <strain evidence="8 9">KFB 138</strain>
    </source>
</reference>
<dbReference type="InterPro" id="IPR000792">
    <property type="entry name" value="Tscrpt_reg_LuxR_C"/>
</dbReference>
<keyword evidence="1 5" id="KW-0597">Phosphoprotein</keyword>
<evidence type="ECO:0000256" key="5">
    <source>
        <dbReference type="PROSITE-ProRule" id="PRU00169"/>
    </source>
</evidence>
<dbReference type="SMART" id="SM00421">
    <property type="entry name" value="HTH_LUXR"/>
    <property type="match status" value="1"/>
</dbReference>
<evidence type="ECO:0000259" key="6">
    <source>
        <dbReference type="PROSITE" id="PS50043"/>
    </source>
</evidence>
<evidence type="ECO:0000256" key="1">
    <source>
        <dbReference type="ARBA" id="ARBA00022553"/>
    </source>
</evidence>
<dbReference type="CDD" id="cd06170">
    <property type="entry name" value="LuxR_C_like"/>
    <property type="match status" value="1"/>
</dbReference>
<dbReference type="Gene3D" id="3.40.50.2300">
    <property type="match status" value="1"/>
</dbReference>
<evidence type="ECO:0000313" key="9">
    <source>
        <dbReference type="Proteomes" id="UP001223016"/>
    </source>
</evidence>
<dbReference type="SUPFAM" id="SSF52172">
    <property type="entry name" value="CheY-like"/>
    <property type="match status" value="1"/>
</dbReference>
<dbReference type="InterPro" id="IPR016032">
    <property type="entry name" value="Sig_transdc_resp-reg_C-effctor"/>
</dbReference>
<dbReference type="InterPro" id="IPR001789">
    <property type="entry name" value="Sig_transdc_resp-reg_receiver"/>
</dbReference>
<dbReference type="PROSITE" id="PS50043">
    <property type="entry name" value="HTH_LUXR_2"/>
    <property type="match status" value="1"/>
</dbReference>
<protein>
    <submittedName>
        <fullName evidence="8">Response regulator transcription factor</fullName>
    </submittedName>
</protein>
<evidence type="ECO:0000256" key="2">
    <source>
        <dbReference type="ARBA" id="ARBA00023015"/>
    </source>
</evidence>
<evidence type="ECO:0000256" key="4">
    <source>
        <dbReference type="ARBA" id="ARBA00023163"/>
    </source>
</evidence>
<evidence type="ECO:0000313" key="8">
    <source>
        <dbReference type="EMBL" id="MDO7930262.1"/>
    </source>
</evidence>
<proteinExistence type="predicted"/>
<sequence>MIHLLIADDHRIMREGLKQLFALVKELEVVAEAENAAQVLAGLRTHQVDVLLLDMSMPGESGESLIARIRAHYPQLSILILTMHNETHIAQRALRAGASGYLTKDRDPETLLTAIRKVAAGGRYLDPVVAEQIALQTTTSVSTAPGESLSDRELQILRLLAQGFSVNEIAQQLMISNKTVSTHKTRLMEKMSFLSNTDLVRYAISQDWI</sequence>
<keyword evidence="3" id="KW-0238">DNA-binding</keyword>
<dbReference type="PANTHER" id="PTHR43214:SF41">
    <property type="entry name" value="NITRATE_NITRITE RESPONSE REGULATOR PROTEIN NARP"/>
    <property type="match status" value="1"/>
</dbReference>
<feature type="domain" description="Response regulatory" evidence="7">
    <location>
        <begin position="3"/>
        <end position="119"/>
    </location>
</feature>
<dbReference type="PROSITE" id="PS00622">
    <property type="entry name" value="HTH_LUXR_1"/>
    <property type="match status" value="1"/>
</dbReference>
<keyword evidence="9" id="KW-1185">Reference proteome</keyword>
<dbReference type="PRINTS" id="PR00038">
    <property type="entry name" value="HTHLUXR"/>
</dbReference>
<dbReference type="InterPro" id="IPR011006">
    <property type="entry name" value="CheY-like_superfamily"/>
</dbReference>
<feature type="modified residue" description="4-aspartylphosphate" evidence="5">
    <location>
        <position position="54"/>
    </location>
</feature>
<feature type="domain" description="HTH luxR-type" evidence="6">
    <location>
        <begin position="142"/>
        <end position="207"/>
    </location>
</feature>
<comment type="caution">
    <text evidence="8">The sequence shown here is derived from an EMBL/GenBank/DDBJ whole genome shotgun (WGS) entry which is preliminary data.</text>
</comment>
<dbReference type="RefSeq" id="WP_304576054.1">
    <property type="nucleotide sequence ID" value="NZ_JAUQOO010000034.1"/>
</dbReference>
<dbReference type="PANTHER" id="PTHR43214">
    <property type="entry name" value="TWO-COMPONENT RESPONSE REGULATOR"/>
    <property type="match status" value="1"/>
</dbReference>
<dbReference type="InterPro" id="IPR058245">
    <property type="entry name" value="NreC/VraR/RcsB-like_REC"/>
</dbReference>
<dbReference type="InterPro" id="IPR039420">
    <property type="entry name" value="WalR-like"/>
</dbReference>
<gene>
    <name evidence="8" type="ORF">Q6A51_26175</name>
</gene>
<dbReference type="Pfam" id="PF00196">
    <property type="entry name" value="GerE"/>
    <property type="match status" value="1"/>
</dbReference>
<keyword evidence="2" id="KW-0805">Transcription regulation</keyword>
<name>A0ABT9D1A8_9PSED</name>
<organism evidence="8 9">
    <name type="scientific">Pseudomonas serbiensis</name>
    <dbReference type="NCBI Taxonomy" id="3064350"/>
    <lineage>
        <taxon>Bacteria</taxon>
        <taxon>Pseudomonadati</taxon>
        <taxon>Pseudomonadota</taxon>
        <taxon>Gammaproteobacteria</taxon>
        <taxon>Pseudomonadales</taxon>
        <taxon>Pseudomonadaceae</taxon>
        <taxon>Pseudomonas</taxon>
    </lineage>
</organism>
<keyword evidence="4" id="KW-0804">Transcription</keyword>
<accession>A0ABT9D1A8</accession>
<dbReference type="SMART" id="SM00448">
    <property type="entry name" value="REC"/>
    <property type="match status" value="1"/>
</dbReference>
<dbReference type="CDD" id="cd17535">
    <property type="entry name" value="REC_NarL-like"/>
    <property type="match status" value="1"/>
</dbReference>
<dbReference type="PROSITE" id="PS50110">
    <property type="entry name" value="RESPONSE_REGULATORY"/>
    <property type="match status" value="1"/>
</dbReference>
<dbReference type="EMBL" id="JAUQOO010000034">
    <property type="protein sequence ID" value="MDO7930262.1"/>
    <property type="molecule type" value="Genomic_DNA"/>
</dbReference>
<dbReference type="Proteomes" id="UP001223016">
    <property type="component" value="Unassembled WGS sequence"/>
</dbReference>